<sequence>MDPVFQDNQQQQLQQQQYEIDLQPIKKKKSQDKRGSSQPVITQNVLYNKETPEIQVDFNHSYKLQQQQNRKITRCIWNGPKFPTQLISVDQAGFLTIQDAADKKLLRSIQCTQSWILSVDVEKQEGIKIALGTLDNKIILFDNVINQEKKVKDFTQDKPQQILQSHIGPVYAVQFLSSNYLISGSGDSNVLIWDLENPQNPIGSHQVHNGDVQSLSIFEYDANIFLSGSADCTCKIWDIRAKNPVQHTFRGHSSAINATKFLPQNEPTTFATGSEDCTILLNDLRMEEPISQFQDVPEHMDGINSLAISKSGRFIFAGCDYKDVKAWDTLGQGNKATYLDVGIQNKNHVKWIDMSCDCWSLAVVGQNNEWSDEDSKPKDYIYIHQISRILNNGERFLEIKNPRKDMILKAKTSELRDQWIKYLTVLKDNMEEKTEIQSQNSEASDSENNTPTQNKPIQRAMSSANIQLNNASSNANGIKDKNRSSIFRNKKRKSIESDLLNVLSLNKEFLTNKSSNSLPTSQQLLEQTKILEKLQQKLDEKAINRRIIHGFLNKRKNKSIKQFDLRWFIIISAKPLKYEPNEKYVDEQIISKKDLPYDMLPDTLYYYKLNKQGNLENAEQPQKGFELIECIEVVPKDMSTSKEKGFTFTINTLKRLIHLMSDKETQRQEWMHAIQTSMMTAKELAKGGGQVQKNIDTILKTYDLQQNPELKKAQLQEKIDQDIKNIEQKVMEACSIKNPPRIDIIQVYGDYMHEIIIGILKDFWDRKYKSQQIFQILKLCNWLNTYNIQLQTFLKDSRLKNGIEILLSIYVHKQKENLEPRIDNLVEYEINNKACKQNSQIEDQPDLIQTETPKDIFKIINEIMDFTIKNINSKQSAVAICQLASFVLEYYHEQVNDYLEENQEIEKEQLIYISNNFYQFKFHIQETNQKLLLESPIDQSDLDKNFNEQNLIKNFENLAEFSTQIYQYQIIQDAQFHFHKKYYLDLDIAYILQEIISQNKEEMLSLHKDFQIKAWKSIIQYIIMIYFQNMILSCQKSKKTDDNTDFIKELKKDQPIIKNSFDFEPIDQEYLDEKLISFDYMVKFLTEENGFQIQHQCKKLRQSLGPAFTIKTIKMVMNIRKDLDKETKQEILQFCSETIEIYNKENKKELEENEAQQLQMIERGQTIQVLGEQEEDDDDDQTQQGNSQLRSSIYRKNTLSLENNNKTQPQSLFQSSIKSEINTERGLLETEESETQEQPIEGFLQKKKKGDKIYETRYFRIREGYLLWYKNPKAQECINRIHLQKAEDIYLGKKQNKPTFFIKLDNSIKKGKEYKIKAENIIERDKWVKQLKKELIKLHDQEESQHYEAIEVQDGKEPIIVDHEKQERIQKKQQKLKEKEKEKKPKINLNQSPLQNHSSITHKQSIIRINFEVEQNTSSIYDKKPNNKPLLKKEDEEDDEEEEGNTDCCSQLLICLGIKKSKKKQETTFK</sequence>
<dbReference type="PROSITE" id="PS50003">
    <property type="entry name" value="PH_DOMAIN"/>
    <property type="match status" value="2"/>
</dbReference>
<evidence type="ECO:0000313" key="7">
    <source>
        <dbReference type="Proteomes" id="UP000054937"/>
    </source>
</evidence>
<evidence type="ECO:0000313" key="6">
    <source>
        <dbReference type="EMBL" id="KRX01073.1"/>
    </source>
</evidence>
<feature type="compositionally biased region" description="Acidic residues" evidence="4">
    <location>
        <begin position="1435"/>
        <end position="1445"/>
    </location>
</feature>
<keyword evidence="1 3" id="KW-0853">WD repeat</keyword>
<feature type="repeat" description="WD" evidence="3">
    <location>
        <begin position="296"/>
        <end position="328"/>
    </location>
</feature>
<proteinExistence type="predicted"/>
<dbReference type="PANTHER" id="PTHR19850">
    <property type="entry name" value="GUANINE NUCLEOTIDE-BINDING PROTEIN BETA G PROTEIN BETA"/>
    <property type="match status" value="1"/>
</dbReference>
<dbReference type="InterPro" id="IPR010326">
    <property type="entry name" value="EXOC3/Sec6"/>
</dbReference>
<evidence type="ECO:0000256" key="1">
    <source>
        <dbReference type="ARBA" id="ARBA00022574"/>
    </source>
</evidence>
<evidence type="ECO:0000256" key="2">
    <source>
        <dbReference type="ARBA" id="ARBA00022737"/>
    </source>
</evidence>
<protein>
    <submittedName>
        <fullName evidence="6">WD40-repeat-containing domain</fullName>
    </submittedName>
</protein>
<dbReference type="InterPro" id="IPR036322">
    <property type="entry name" value="WD40_repeat_dom_sf"/>
</dbReference>
<dbReference type="InterPro" id="IPR001849">
    <property type="entry name" value="PH_domain"/>
</dbReference>
<dbReference type="GO" id="GO:0007165">
    <property type="term" value="P:signal transduction"/>
    <property type="evidence" value="ECO:0007669"/>
    <property type="project" value="InterPro"/>
</dbReference>
<accession>A0A0V0QFU3</accession>
<keyword evidence="2" id="KW-0677">Repeat</keyword>
<feature type="compositionally biased region" description="Polar residues" evidence="4">
    <location>
        <begin position="436"/>
        <end position="455"/>
    </location>
</feature>
<dbReference type="OrthoDB" id="283099at2759"/>
<dbReference type="SMART" id="SM00320">
    <property type="entry name" value="WD40"/>
    <property type="match status" value="5"/>
</dbReference>
<evidence type="ECO:0000259" key="5">
    <source>
        <dbReference type="PROSITE" id="PS50003"/>
    </source>
</evidence>
<keyword evidence="7" id="KW-1185">Reference proteome</keyword>
<reference evidence="6 7" key="1">
    <citation type="journal article" date="2015" name="Sci. Rep.">
        <title>Genome of the facultative scuticociliatosis pathogen Pseudocohnilembus persalinus provides insight into its virulence through horizontal gene transfer.</title>
        <authorList>
            <person name="Xiong J."/>
            <person name="Wang G."/>
            <person name="Cheng J."/>
            <person name="Tian M."/>
            <person name="Pan X."/>
            <person name="Warren A."/>
            <person name="Jiang C."/>
            <person name="Yuan D."/>
            <person name="Miao W."/>
        </authorList>
    </citation>
    <scope>NUCLEOTIDE SEQUENCE [LARGE SCALE GENOMIC DNA]</scope>
    <source>
        <strain evidence="6">36N120E</strain>
    </source>
</reference>
<dbReference type="PROSITE" id="PS00678">
    <property type="entry name" value="WD_REPEATS_1"/>
    <property type="match status" value="1"/>
</dbReference>
<dbReference type="Pfam" id="PF06046">
    <property type="entry name" value="Sec6"/>
    <property type="match status" value="1"/>
</dbReference>
<dbReference type="InterPro" id="IPR019775">
    <property type="entry name" value="WD40_repeat_CS"/>
</dbReference>
<dbReference type="SUPFAM" id="SSF50978">
    <property type="entry name" value="WD40 repeat-like"/>
    <property type="match status" value="1"/>
</dbReference>
<dbReference type="SMART" id="SM00233">
    <property type="entry name" value="PH"/>
    <property type="match status" value="2"/>
</dbReference>
<dbReference type="Gene3D" id="2.30.29.30">
    <property type="entry name" value="Pleckstrin-homology domain (PH domain)/Phosphotyrosine-binding domain (PTB)"/>
    <property type="match status" value="2"/>
</dbReference>
<dbReference type="GO" id="GO:0000145">
    <property type="term" value="C:exocyst"/>
    <property type="evidence" value="ECO:0007669"/>
    <property type="project" value="InterPro"/>
</dbReference>
<evidence type="ECO:0000256" key="3">
    <source>
        <dbReference type="PROSITE-ProRule" id="PRU00221"/>
    </source>
</evidence>
<dbReference type="InParanoid" id="A0A0V0QFU3"/>
<dbReference type="Gene3D" id="2.130.10.10">
    <property type="entry name" value="YVTN repeat-like/Quinoprotein amine dehydrogenase"/>
    <property type="match status" value="1"/>
</dbReference>
<dbReference type="InterPro" id="IPR011993">
    <property type="entry name" value="PH-like_dom_sf"/>
</dbReference>
<gene>
    <name evidence="6" type="ORF">PPERSA_02169</name>
</gene>
<dbReference type="SMR" id="A0A0V0QFU3"/>
<dbReference type="PROSITE" id="PS50082">
    <property type="entry name" value="WD_REPEATS_2"/>
    <property type="match status" value="3"/>
</dbReference>
<dbReference type="InterPro" id="IPR001680">
    <property type="entry name" value="WD40_rpt"/>
</dbReference>
<dbReference type="OMA" id="KFWDQSY"/>
<name>A0A0V0QFU3_PSEPJ</name>
<feature type="region of interest" description="Disordered" evidence="4">
    <location>
        <begin position="1417"/>
        <end position="1447"/>
    </location>
</feature>
<dbReference type="Pfam" id="PF00169">
    <property type="entry name" value="PH"/>
    <property type="match status" value="2"/>
</dbReference>
<comment type="caution">
    <text evidence="6">The sequence shown here is derived from an EMBL/GenBank/DDBJ whole genome shotgun (WGS) entry which is preliminary data.</text>
</comment>
<dbReference type="EMBL" id="LDAU01000178">
    <property type="protein sequence ID" value="KRX01073.1"/>
    <property type="molecule type" value="Genomic_DNA"/>
</dbReference>
<feature type="region of interest" description="Disordered" evidence="4">
    <location>
        <begin position="1172"/>
        <end position="1192"/>
    </location>
</feature>
<dbReference type="GO" id="GO:0006887">
    <property type="term" value="P:exocytosis"/>
    <property type="evidence" value="ECO:0007669"/>
    <property type="project" value="InterPro"/>
</dbReference>
<dbReference type="InterPro" id="IPR015943">
    <property type="entry name" value="WD40/YVTN_repeat-like_dom_sf"/>
</dbReference>
<dbReference type="Proteomes" id="UP000054937">
    <property type="component" value="Unassembled WGS sequence"/>
</dbReference>
<feature type="compositionally biased region" description="Basic and acidic residues" evidence="4">
    <location>
        <begin position="1368"/>
        <end position="1385"/>
    </location>
</feature>
<feature type="domain" description="PH" evidence="5">
    <location>
        <begin position="1237"/>
        <end position="1336"/>
    </location>
</feature>
<evidence type="ECO:0000256" key="4">
    <source>
        <dbReference type="SAM" id="MobiDB-lite"/>
    </source>
</evidence>
<feature type="domain" description="PH" evidence="5">
    <location>
        <begin position="545"/>
        <end position="679"/>
    </location>
</feature>
<feature type="compositionally biased region" description="Acidic residues" evidence="4">
    <location>
        <begin position="1172"/>
        <end position="1181"/>
    </location>
</feature>
<feature type="repeat" description="WD" evidence="3">
    <location>
        <begin position="205"/>
        <end position="247"/>
    </location>
</feature>
<dbReference type="SUPFAM" id="SSF50729">
    <property type="entry name" value="PH domain-like"/>
    <property type="match status" value="2"/>
</dbReference>
<dbReference type="InterPro" id="IPR016346">
    <property type="entry name" value="G-protein_beta_1-5"/>
</dbReference>
<feature type="region of interest" description="Disordered" evidence="4">
    <location>
        <begin position="433"/>
        <end position="455"/>
    </location>
</feature>
<feature type="region of interest" description="Disordered" evidence="4">
    <location>
        <begin position="1368"/>
        <end position="1394"/>
    </location>
</feature>
<organism evidence="6 7">
    <name type="scientific">Pseudocohnilembus persalinus</name>
    <name type="common">Ciliate</name>
    <dbReference type="NCBI Taxonomy" id="266149"/>
    <lineage>
        <taxon>Eukaryota</taxon>
        <taxon>Sar</taxon>
        <taxon>Alveolata</taxon>
        <taxon>Ciliophora</taxon>
        <taxon>Intramacronucleata</taxon>
        <taxon>Oligohymenophorea</taxon>
        <taxon>Scuticociliatia</taxon>
        <taxon>Philasterida</taxon>
        <taxon>Pseudocohnilembidae</taxon>
        <taxon>Pseudocohnilembus</taxon>
    </lineage>
</organism>
<dbReference type="PROSITE" id="PS50294">
    <property type="entry name" value="WD_REPEATS_REGION"/>
    <property type="match status" value="1"/>
</dbReference>
<feature type="repeat" description="WD" evidence="3">
    <location>
        <begin position="163"/>
        <end position="197"/>
    </location>
</feature>
<dbReference type="CDD" id="cd00821">
    <property type="entry name" value="PH"/>
    <property type="match status" value="2"/>
</dbReference>
<dbReference type="Pfam" id="PF00400">
    <property type="entry name" value="WD40"/>
    <property type="match status" value="4"/>
</dbReference>